<evidence type="ECO:0000256" key="3">
    <source>
        <dbReference type="ARBA" id="ARBA00015133"/>
    </source>
</evidence>
<accession>A0A1X7VXG5</accession>
<evidence type="ECO:0000256" key="14">
    <source>
        <dbReference type="ARBA" id="ARBA00023408"/>
    </source>
</evidence>
<dbReference type="eggNOG" id="KOG3670">
    <property type="taxonomic scope" value="Eukaryota"/>
</dbReference>
<keyword evidence="11 43" id="KW-0472">Membrane</keyword>
<evidence type="ECO:0000256" key="1">
    <source>
        <dbReference type="ARBA" id="ARBA00004247"/>
    </source>
</evidence>
<comment type="catalytic activity">
    <reaction evidence="22">
        <text>1,3-dihexadecanoyl-2-(9Z-octadecenoyl)glycerol + H2O = 1-hexadecanoyl-2-(9Z-octadecenoyl)-glycerol + hexadecanoate + H(+)</text>
        <dbReference type="Rhea" id="RHEA:40979"/>
        <dbReference type="ChEBI" id="CHEBI:7896"/>
        <dbReference type="ChEBI" id="CHEBI:15377"/>
        <dbReference type="ChEBI" id="CHEBI:15378"/>
        <dbReference type="ChEBI" id="CHEBI:75585"/>
        <dbReference type="ChEBI" id="CHEBI:75688"/>
    </reaction>
    <physiologicalReaction direction="left-to-right" evidence="22">
        <dbReference type="Rhea" id="RHEA:40980"/>
    </physiologicalReaction>
</comment>
<dbReference type="FunFam" id="3.40.50.1110:FF:000005">
    <property type="entry name" value="Phospholipase B1"/>
    <property type="match status" value="1"/>
</dbReference>
<dbReference type="PANTHER" id="PTHR21325">
    <property type="entry name" value="PHOSPHOLIPASE B, PLB1"/>
    <property type="match status" value="1"/>
</dbReference>
<feature type="transmembrane region" description="Helical" evidence="43">
    <location>
        <begin position="416"/>
        <end position="439"/>
    </location>
</feature>
<comment type="catalytic activity">
    <reaction evidence="40">
        <text>1,2-dihexadecanoyl-sn-glycero-3-phosphocholine + 2 H2O = sn-glycerol 3-phosphocholine + 2 hexadecanoate + 2 H(+)</text>
        <dbReference type="Rhea" id="RHEA:40975"/>
        <dbReference type="ChEBI" id="CHEBI:7896"/>
        <dbReference type="ChEBI" id="CHEBI:15377"/>
        <dbReference type="ChEBI" id="CHEBI:15378"/>
        <dbReference type="ChEBI" id="CHEBI:16870"/>
        <dbReference type="ChEBI" id="CHEBI:72999"/>
    </reaction>
    <physiologicalReaction direction="left-to-right" evidence="40">
        <dbReference type="Rhea" id="RHEA:40976"/>
    </physiologicalReaction>
</comment>
<comment type="catalytic activity">
    <reaction evidence="30">
        <text>1-hexadecanoyl-2-(9Z,12Z-octadecadienoyl)-sn-glycero-3-phosphocholine + H2O = 2-(9Z,12Z-octadecadienoyl)-sn-glycero-3-phosphocholine + hexadecanoate + H(+)</text>
        <dbReference type="Rhea" id="RHEA:40971"/>
        <dbReference type="ChEBI" id="CHEBI:7896"/>
        <dbReference type="ChEBI" id="CHEBI:15377"/>
        <dbReference type="ChEBI" id="CHEBI:15378"/>
        <dbReference type="ChEBI" id="CHEBI:73002"/>
        <dbReference type="ChEBI" id="CHEBI:76084"/>
    </reaction>
    <physiologicalReaction direction="left-to-right" evidence="30">
        <dbReference type="Rhea" id="RHEA:40972"/>
    </physiologicalReaction>
</comment>
<comment type="catalytic activity">
    <reaction evidence="36">
        <text>1-hexadecanoyl-2-(9Z-octadecenoyl)-sn-glycero-3-phosphocholine + H2O = 1-hexadecanoyl-sn-glycero-3-phosphocholine + (9Z)-octadecenoate + H(+)</text>
        <dbReference type="Rhea" id="RHEA:38779"/>
        <dbReference type="ChEBI" id="CHEBI:15377"/>
        <dbReference type="ChEBI" id="CHEBI:15378"/>
        <dbReference type="ChEBI" id="CHEBI:30823"/>
        <dbReference type="ChEBI" id="CHEBI:72998"/>
        <dbReference type="ChEBI" id="CHEBI:73001"/>
    </reaction>
    <physiologicalReaction direction="left-to-right" evidence="36">
        <dbReference type="Rhea" id="RHEA:38780"/>
    </physiologicalReaction>
</comment>
<dbReference type="AlphaFoldDB" id="A0A1X7VXG5"/>
<comment type="catalytic activity">
    <reaction evidence="26">
        <text>1-hexadecanoyl-2-(9Z-octadecenoyl)-sn-glycero-3-phospho-(1'-sn-glycerol) + H2O = 1-hexadecanoyl-sn-glycero-3-phospho-(1'-sn-glycerol) + (9Z)-octadecenoate + H(+)</text>
        <dbReference type="Rhea" id="RHEA:40919"/>
        <dbReference type="ChEBI" id="CHEBI:15377"/>
        <dbReference type="ChEBI" id="CHEBI:15378"/>
        <dbReference type="ChEBI" id="CHEBI:30823"/>
        <dbReference type="ChEBI" id="CHEBI:72841"/>
        <dbReference type="ChEBI" id="CHEBI:75158"/>
    </reaction>
    <physiologicalReaction direction="left-to-right" evidence="26">
        <dbReference type="Rhea" id="RHEA:40920"/>
    </physiologicalReaction>
</comment>
<dbReference type="InterPro" id="IPR035547">
    <property type="entry name" value="Phospholipase_B"/>
</dbReference>
<keyword evidence="46" id="KW-1185">Reference proteome</keyword>
<keyword evidence="6 44" id="KW-0732">Signal</keyword>
<dbReference type="Pfam" id="PF00657">
    <property type="entry name" value="Lipase_GDSL"/>
    <property type="match status" value="1"/>
</dbReference>
<keyword evidence="8" id="KW-0378">Hydrolase</keyword>
<evidence type="ECO:0000256" key="8">
    <source>
        <dbReference type="ARBA" id="ARBA00022801"/>
    </source>
</evidence>
<dbReference type="InterPro" id="IPR038885">
    <property type="entry name" value="PLB1"/>
</dbReference>
<evidence type="ECO:0000256" key="22">
    <source>
        <dbReference type="ARBA" id="ARBA00047363"/>
    </source>
</evidence>
<dbReference type="EnsemblMetazoa" id="XM_019993761.1">
    <property type="protein sequence ID" value="XP_019849320.1"/>
    <property type="gene ID" value="LOC100633874"/>
</dbReference>
<evidence type="ECO:0000256" key="11">
    <source>
        <dbReference type="ARBA" id="ARBA00023136"/>
    </source>
</evidence>
<dbReference type="STRING" id="400682.A0A1X7VXG5"/>
<sequence>MEVHYLLVLLSLSGLLSFAVAVEDGYEERLREALKKAQEQVNASNATLGATCYKRFGHNFDCELFPHDKKEPATVHELTPYDISYIGALGDSITAAMGSAACTVLDDLISYRGQSWTIGGRLDLKKITSIPNILRKYNPNLKGFSTGNGGPNSGNAKNNVAVIGAIAQDMPDQAKELVKRMKESMSEDDFNNKWKLVSLWIGGNNLCSYCKKREKHSPENYVNSITAALDILKEELPRTFVNLIQIIDVTRLEPLKGPICDLVHYAVCECTLKDLEETSRASTEYQEGLADLVNSGRYDDRDDFTVVLQPFMEGVELPRLDNGKPDFSYFAPDCFHFSSKGHMEGAIALWKNMFEPVGSKTSGWDLPGKLYCPTEDNKYLFTKKNSPPPSLFGQSGTEQSAGVTTEGDKATHSASIAVSASIGAVSLLVVVIIVIVIAFKLRNKRRARGIGEQIPLFSNN</sequence>
<comment type="catalytic activity">
    <reaction evidence="24">
        <text>1-hexadecanoyl-2-(9Z)-octadecenoyl-3-octadecanoyl-sn-glycerol + H2O = 1-hexadecanoyl-2-(9Z-octadecenoyl)-sn-glycerol + octadecanoate + H(+)</text>
        <dbReference type="Rhea" id="RHEA:41111"/>
        <dbReference type="ChEBI" id="CHEBI:15377"/>
        <dbReference type="ChEBI" id="CHEBI:15378"/>
        <dbReference type="ChEBI" id="CHEBI:25629"/>
        <dbReference type="ChEBI" id="CHEBI:75466"/>
        <dbReference type="ChEBI" id="CHEBI:77623"/>
    </reaction>
    <physiologicalReaction direction="left-to-right" evidence="24">
        <dbReference type="Rhea" id="RHEA:41112"/>
    </physiologicalReaction>
</comment>
<evidence type="ECO:0000256" key="7">
    <source>
        <dbReference type="ARBA" id="ARBA00022737"/>
    </source>
</evidence>
<evidence type="ECO:0000256" key="27">
    <source>
        <dbReference type="ARBA" id="ARBA00048049"/>
    </source>
</evidence>
<comment type="catalytic activity">
    <reaction evidence="33">
        <text>a 1-acyl-sn-glycero-3-phosphocholine + H2O = sn-glycerol 3-phosphocholine + a fatty acid + H(+)</text>
        <dbReference type="Rhea" id="RHEA:15177"/>
        <dbReference type="ChEBI" id="CHEBI:15377"/>
        <dbReference type="ChEBI" id="CHEBI:15378"/>
        <dbReference type="ChEBI" id="CHEBI:16870"/>
        <dbReference type="ChEBI" id="CHEBI:28868"/>
        <dbReference type="ChEBI" id="CHEBI:58168"/>
        <dbReference type="EC" id="3.1.1.5"/>
    </reaction>
    <physiologicalReaction direction="left-to-right" evidence="33">
        <dbReference type="Rhea" id="RHEA:15178"/>
    </physiologicalReaction>
</comment>
<dbReference type="OrthoDB" id="10265800at2759"/>
<evidence type="ECO:0000256" key="6">
    <source>
        <dbReference type="ARBA" id="ARBA00022729"/>
    </source>
</evidence>
<comment type="catalytic activity">
    <reaction evidence="42">
        <text>2-(9Z-octadecenoyl)-glycerol + H2O = glycerol + (9Z)-octadecenoate + H(+)</text>
        <dbReference type="Rhea" id="RHEA:38491"/>
        <dbReference type="ChEBI" id="CHEBI:15377"/>
        <dbReference type="ChEBI" id="CHEBI:15378"/>
        <dbReference type="ChEBI" id="CHEBI:17754"/>
        <dbReference type="ChEBI" id="CHEBI:30823"/>
        <dbReference type="ChEBI" id="CHEBI:73990"/>
    </reaction>
    <physiologicalReaction direction="left-to-right" evidence="42">
        <dbReference type="Rhea" id="RHEA:38492"/>
    </physiologicalReaction>
</comment>
<comment type="catalytic activity">
    <reaction evidence="38">
        <text>1-O-hexadecyl-2-(9Z)-octadecenoyl-sn-glycero-3-phosphocholine + H2O = 1-O-hexadecyl-sn-glycero-3-phosphocholine + (9Z)-octadecenoate + H(+)</text>
        <dbReference type="Rhea" id="RHEA:40915"/>
        <dbReference type="ChEBI" id="CHEBI:15377"/>
        <dbReference type="ChEBI" id="CHEBI:15378"/>
        <dbReference type="ChEBI" id="CHEBI:30823"/>
        <dbReference type="ChEBI" id="CHEBI:34112"/>
        <dbReference type="ChEBI" id="CHEBI:64496"/>
    </reaction>
    <physiologicalReaction direction="left-to-right" evidence="38">
        <dbReference type="Rhea" id="RHEA:40916"/>
    </physiologicalReaction>
</comment>
<dbReference type="GO" id="GO:0004622">
    <property type="term" value="F:phosphatidylcholine lysophospholipase activity"/>
    <property type="evidence" value="ECO:0007669"/>
    <property type="project" value="UniProtKB-EC"/>
</dbReference>
<comment type="catalytic activity">
    <reaction evidence="21">
        <text>1-hexadecanoyl-2-(9Z)-octadecenoyl-3-octadecanoyl-sn-glycerol + H2O = 2-(9Z-octadecenoyl)-3-octadecanoyl-sn-glycerol + hexadecanoate + H(+)</text>
        <dbReference type="Rhea" id="RHEA:41107"/>
        <dbReference type="ChEBI" id="CHEBI:7896"/>
        <dbReference type="ChEBI" id="CHEBI:15377"/>
        <dbReference type="ChEBI" id="CHEBI:15378"/>
        <dbReference type="ChEBI" id="CHEBI:75558"/>
        <dbReference type="ChEBI" id="CHEBI:77623"/>
    </reaction>
    <physiologicalReaction direction="left-to-right" evidence="21">
        <dbReference type="Rhea" id="RHEA:41108"/>
    </physiologicalReaction>
</comment>
<evidence type="ECO:0000256" key="35">
    <source>
        <dbReference type="ARBA" id="ARBA00048656"/>
    </source>
</evidence>
<dbReference type="GO" id="GO:0016324">
    <property type="term" value="C:apical plasma membrane"/>
    <property type="evidence" value="ECO:0007669"/>
    <property type="project" value="UniProtKB-SubCell"/>
</dbReference>
<comment type="function">
    <text evidence="20">Calcium-independent membrane-associated phospholipase that catalyzes complete diacylation of phospholipids by hydrolyzing both sn-1 and sn-2 fatty acyl chains attached to the glycerol backbone (phospholipase B activity). Has dual phospholipase and lysophospholipase activities toward diacylphospholipids. Preferentially cleaves sn-2 ester bonds over sn-1 bonds. Acts as a lipase toward glycerolipid substrates. Hydrolyzes fatty acyl chains of diacylglycerols with preference for the sn-2 position and of triacylglycerols with not positional selectivity. May also hydrolyze long chain retinyl esters such as retinyl palmitate. May contribute to digestion of dietary phospholipids, glycerolipids and retinoids, facilitating lipid absorption at the brush border.</text>
</comment>
<dbReference type="InterPro" id="IPR001087">
    <property type="entry name" value="GDSL"/>
</dbReference>
<keyword evidence="5 43" id="KW-0812">Transmembrane</keyword>
<evidence type="ECO:0000256" key="18">
    <source>
        <dbReference type="ARBA" id="ARBA00031485"/>
    </source>
</evidence>
<evidence type="ECO:0000256" key="29">
    <source>
        <dbReference type="ARBA" id="ARBA00048227"/>
    </source>
</evidence>
<evidence type="ECO:0000256" key="36">
    <source>
        <dbReference type="ARBA" id="ARBA00048699"/>
    </source>
</evidence>
<evidence type="ECO:0000256" key="5">
    <source>
        <dbReference type="ARBA" id="ARBA00022692"/>
    </source>
</evidence>
<evidence type="ECO:0000256" key="15">
    <source>
        <dbReference type="ARBA" id="ARBA00023422"/>
    </source>
</evidence>
<dbReference type="InterPro" id="IPR036514">
    <property type="entry name" value="SGNH_hydro_sf"/>
</dbReference>
<comment type="catalytic activity">
    <reaction evidence="15">
        <text>a 1,2-diacyl-sn-glycero-3-phosphocholine + H2O = a 1-acyl-sn-glycero-3-phosphocholine + a fatty acid + H(+)</text>
        <dbReference type="Rhea" id="RHEA:15801"/>
        <dbReference type="ChEBI" id="CHEBI:15377"/>
        <dbReference type="ChEBI" id="CHEBI:15378"/>
        <dbReference type="ChEBI" id="CHEBI:28868"/>
        <dbReference type="ChEBI" id="CHEBI:57643"/>
        <dbReference type="ChEBI" id="CHEBI:58168"/>
        <dbReference type="EC" id="3.1.1.4"/>
    </reaction>
    <physiologicalReaction direction="left-to-right" evidence="15">
        <dbReference type="Rhea" id="RHEA:15802"/>
    </physiologicalReaction>
</comment>
<keyword evidence="12" id="KW-0325">Glycoprotein</keyword>
<protein>
    <recommendedName>
        <fullName evidence="3">Phospholipase B1, membrane-associated</fullName>
    </recommendedName>
    <alternativeName>
        <fullName evidence="16">Lysophospholipase</fullName>
    </alternativeName>
    <alternativeName>
        <fullName evidence="17">Phospholipase A2</fullName>
    </alternativeName>
    <alternativeName>
        <fullName evidence="19">Phospholipase B/lipase</fullName>
    </alternativeName>
    <alternativeName>
        <fullName evidence="18">Triacylglycerol lipase</fullName>
    </alternativeName>
</protein>
<evidence type="ECO:0000256" key="16">
    <source>
        <dbReference type="ARBA" id="ARBA00029723"/>
    </source>
</evidence>
<comment type="catalytic activity">
    <reaction evidence="34">
        <text>1-hexadecanoyl-2-(9Z-octadecenoyl)-sn-glycero-3-phosphoethanolamine + H2O = 1-hexadecanoyl-sn-glycero-3-phosphoethanolamine + (9Z)-octadecenoate + H(+)</text>
        <dbReference type="Rhea" id="RHEA:40911"/>
        <dbReference type="ChEBI" id="CHEBI:15377"/>
        <dbReference type="ChEBI" id="CHEBI:15378"/>
        <dbReference type="ChEBI" id="CHEBI:30823"/>
        <dbReference type="ChEBI" id="CHEBI:73004"/>
        <dbReference type="ChEBI" id="CHEBI:73007"/>
    </reaction>
    <physiologicalReaction direction="left-to-right" evidence="34">
        <dbReference type="Rhea" id="RHEA:40912"/>
    </physiologicalReaction>
</comment>
<evidence type="ECO:0000256" key="24">
    <source>
        <dbReference type="ARBA" id="ARBA00047459"/>
    </source>
</evidence>
<evidence type="ECO:0000256" key="19">
    <source>
        <dbReference type="ARBA" id="ARBA00033022"/>
    </source>
</evidence>
<reference evidence="46" key="1">
    <citation type="journal article" date="2010" name="Nature">
        <title>The Amphimedon queenslandica genome and the evolution of animal complexity.</title>
        <authorList>
            <person name="Srivastava M."/>
            <person name="Simakov O."/>
            <person name="Chapman J."/>
            <person name="Fahey B."/>
            <person name="Gauthier M.E."/>
            <person name="Mitros T."/>
            <person name="Richards G.S."/>
            <person name="Conaco C."/>
            <person name="Dacre M."/>
            <person name="Hellsten U."/>
            <person name="Larroux C."/>
            <person name="Putnam N.H."/>
            <person name="Stanke M."/>
            <person name="Adamska M."/>
            <person name="Darling A."/>
            <person name="Degnan S.M."/>
            <person name="Oakley T.H."/>
            <person name="Plachetzki D.C."/>
            <person name="Zhai Y."/>
            <person name="Adamski M."/>
            <person name="Calcino A."/>
            <person name="Cummins S.F."/>
            <person name="Goodstein D.M."/>
            <person name="Harris C."/>
            <person name="Jackson D.J."/>
            <person name="Leys S.P."/>
            <person name="Shu S."/>
            <person name="Woodcroft B.J."/>
            <person name="Vervoort M."/>
            <person name="Kosik K.S."/>
            <person name="Manning G."/>
            <person name="Degnan B.M."/>
            <person name="Rokhsar D.S."/>
        </authorList>
    </citation>
    <scope>NUCLEOTIDE SEQUENCE [LARGE SCALE GENOMIC DNA]</scope>
</reference>
<dbReference type="KEGG" id="aqu:100633874"/>
<dbReference type="GO" id="GO:0004806">
    <property type="term" value="F:triacylglycerol lipase activity"/>
    <property type="evidence" value="ECO:0007669"/>
    <property type="project" value="UniProtKB-EC"/>
</dbReference>
<evidence type="ECO:0000256" key="21">
    <source>
        <dbReference type="ARBA" id="ARBA00047324"/>
    </source>
</evidence>
<comment type="catalytic activity">
    <reaction evidence="39">
        <text>1-hexadecanoyl-2-(9Z)-octadecenoyl-3-octadecanoyl-sn-glycerol + H2O = 1-hexadecanoyl-3-octadecanoyl-sn-glycerol + (9Z)-octadecenoate + H(+)</text>
        <dbReference type="Rhea" id="RHEA:41103"/>
        <dbReference type="ChEBI" id="CHEBI:15377"/>
        <dbReference type="ChEBI" id="CHEBI:15378"/>
        <dbReference type="ChEBI" id="CHEBI:30823"/>
        <dbReference type="ChEBI" id="CHEBI:77623"/>
        <dbReference type="ChEBI" id="CHEBI:77624"/>
    </reaction>
    <physiologicalReaction direction="left-to-right" evidence="39">
        <dbReference type="Rhea" id="RHEA:41104"/>
    </physiologicalReaction>
</comment>
<evidence type="ECO:0000256" key="41">
    <source>
        <dbReference type="ARBA" id="ARBA00049372"/>
    </source>
</evidence>
<dbReference type="SUPFAM" id="SSF52266">
    <property type="entry name" value="SGNH hydrolase"/>
    <property type="match status" value="1"/>
</dbReference>
<evidence type="ECO:0000256" key="37">
    <source>
        <dbReference type="ARBA" id="ARBA00048869"/>
    </source>
</evidence>
<keyword evidence="7" id="KW-0677">Repeat</keyword>
<evidence type="ECO:0000256" key="20">
    <source>
        <dbReference type="ARBA" id="ARBA00045916"/>
    </source>
</evidence>
<evidence type="ECO:0000256" key="25">
    <source>
        <dbReference type="ARBA" id="ARBA00048011"/>
    </source>
</evidence>
<keyword evidence="9 43" id="KW-1133">Transmembrane helix</keyword>
<evidence type="ECO:0000256" key="44">
    <source>
        <dbReference type="SAM" id="SignalP"/>
    </source>
</evidence>
<evidence type="ECO:0000256" key="34">
    <source>
        <dbReference type="ARBA" id="ARBA00048613"/>
    </source>
</evidence>
<comment type="similarity">
    <text evidence="2">Belongs to the 'GDSL' lipolytic enzyme family. Phospholipase B1 subfamily.</text>
</comment>
<evidence type="ECO:0000256" key="43">
    <source>
        <dbReference type="SAM" id="Phobius"/>
    </source>
</evidence>
<dbReference type="EnsemblMetazoa" id="Aqu2.1.44104_001">
    <property type="protein sequence ID" value="Aqu2.1.44104_001"/>
    <property type="gene ID" value="Aqu2.1.44104"/>
</dbReference>
<proteinExistence type="inferred from homology"/>
<dbReference type="PANTHER" id="PTHR21325:SF31">
    <property type="entry name" value="GH22081P-RELATED"/>
    <property type="match status" value="1"/>
</dbReference>
<comment type="catalytic activity">
    <reaction evidence="23">
        <text>1-(9Z-octadecenoyl)-glycerol + H2O = glycerol + (9Z)-octadecenoate + H(+)</text>
        <dbReference type="Rhea" id="RHEA:38487"/>
        <dbReference type="ChEBI" id="CHEBI:15377"/>
        <dbReference type="ChEBI" id="CHEBI:15378"/>
        <dbReference type="ChEBI" id="CHEBI:17754"/>
        <dbReference type="ChEBI" id="CHEBI:30823"/>
        <dbReference type="ChEBI" id="CHEBI:75342"/>
    </reaction>
    <physiologicalReaction direction="left-to-right" evidence="23">
        <dbReference type="Rhea" id="RHEA:38488"/>
    </physiologicalReaction>
</comment>
<comment type="catalytic activity">
    <reaction evidence="35">
        <text>1-hexadecanoyl-sn-glycero-3-phosphocholine + H2O = sn-glycerol 3-phosphocholine + hexadecanoate + H(+)</text>
        <dbReference type="Rhea" id="RHEA:40435"/>
        <dbReference type="ChEBI" id="CHEBI:7896"/>
        <dbReference type="ChEBI" id="CHEBI:15377"/>
        <dbReference type="ChEBI" id="CHEBI:15378"/>
        <dbReference type="ChEBI" id="CHEBI:16870"/>
        <dbReference type="ChEBI" id="CHEBI:72998"/>
    </reaction>
    <physiologicalReaction direction="left-to-right" evidence="35">
        <dbReference type="Rhea" id="RHEA:40436"/>
    </physiologicalReaction>
</comment>
<evidence type="ECO:0000256" key="2">
    <source>
        <dbReference type="ARBA" id="ARBA00009979"/>
    </source>
</evidence>
<evidence type="ECO:0000256" key="42">
    <source>
        <dbReference type="ARBA" id="ARBA00049461"/>
    </source>
</evidence>
<keyword evidence="4" id="KW-1003">Cell membrane</keyword>
<comment type="catalytic activity">
    <reaction evidence="27">
        <text>a 1-O-alkyl-2-acyl-sn-glycero-3-phosphocholine + H2O = a 1-O-alkyl-sn-glycero-3-phosphocholine + a fatty acid + H(+)</text>
        <dbReference type="Rhea" id="RHEA:36231"/>
        <dbReference type="ChEBI" id="CHEBI:15377"/>
        <dbReference type="ChEBI" id="CHEBI:15378"/>
        <dbReference type="ChEBI" id="CHEBI:28868"/>
        <dbReference type="ChEBI" id="CHEBI:30909"/>
        <dbReference type="ChEBI" id="CHEBI:36702"/>
        <dbReference type="EC" id="3.1.1.4"/>
    </reaction>
    <physiologicalReaction direction="left-to-right" evidence="27">
        <dbReference type="Rhea" id="RHEA:36232"/>
    </physiologicalReaction>
</comment>
<dbReference type="InParanoid" id="A0A1X7VXG5"/>
<comment type="catalytic activity">
    <reaction evidence="37">
        <text>1,3-dihexadecanoyl-2-(9Z-octadecenoyl)glycerol + H2O = 1,3-dihexadecanoylglycerol + (9Z)-octadecenoate + H(+)</text>
        <dbReference type="Rhea" id="RHEA:40983"/>
        <dbReference type="ChEBI" id="CHEBI:15377"/>
        <dbReference type="ChEBI" id="CHEBI:15378"/>
        <dbReference type="ChEBI" id="CHEBI:30823"/>
        <dbReference type="ChEBI" id="CHEBI:75688"/>
        <dbReference type="ChEBI" id="CHEBI:77619"/>
    </reaction>
    <physiologicalReaction direction="left-to-right" evidence="37">
        <dbReference type="Rhea" id="RHEA:40984"/>
    </physiologicalReaction>
</comment>
<evidence type="ECO:0000256" key="39">
    <source>
        <dbReference type="ARBA" id="ARBA00048939"/>
    </source>
</evidence>
<name>A0A1X7VXG5_AMPQE</name>
<comment type="catalytic activity">
    <reaction evidence="13">
        <text>a triacylglycerol + H2O = a diacylglycerol + a fatty acid + H(+)</text>
        <dbReference type="Rhea" id="RHEA:12044"/>
        <dbReference type="ChEBI" id="CHEBI:15377"/>
        <dbReference type="ChEBI" id="CHEBI:15378"/>
        <dbReference type="ChEBI" id="CHEBI:17855"/>
        <dbReference type="ChEBI" id="CHEBI:18035"/>
        <dbReference type="ChEBI" id="CHEBI:28868"/>
        <dbReference type="EC" id="3.1.1.3"/>
    </reaction>
    <physiologicalReaction direction="left-to-right" evidence="13">
        <dbReference type="Rhea" id="RHEA:12045"/>
    </physiologicalReaction>
</comment>
<evidence type="ECO:0000256" key="40">
    <source>
        <dbReference type="ARBA" id="ARBA00049363"/>
    </source>
</evidence>
<evidence type="ECO:0000313" key="46">
    <source>
        <dbReference type="Proteomes" id="UP000007879"/>
    </source>
</evidence>
<evidence type="ECO:0000313" key="45">
    <source>
        <dbReference type="EnsemblMetazoa" id="Aqu2.1.44104_001"/>
    </source>
</evidence>
<dbReference type="GO" id="GO:0006644">
    <property type="term" value="P:phospholipid metabolic process"/>
    <property type="evidence" value="ECO:0007669"/>
    <property type="project" value="TreeGrafter"/>
</dbReference>
<comment type="catalytic activity">
    <reaction evidence="28">
        <text>1,2-di-(9Z-octadecenoyl)-sn-glycero-3-phosphocholine + H2O = 1-(9Z-octadecenoyl)-sn-glycero-3-phosphocholine + (9Z)-octadecenoate + H(+)</text>
        <dbReference type="Rhea" id="RHEA:40923"/>
        <dbReference type="ChEBI" id="CHEBI:15377"/>
        <dbReference type="ChEBI" id="CHEBI:15378"/>
        <dbReference type="ChEBI" id="CHEBI:28610"/>
        <dbReference type="ChEBI" id="CHEBI:30823"/>
        <dbReference type="ChEBI" id="CHEBI:74669"/>
    </reaction>
    <physiologicalReaction direction="left-to-right" evidence="28">
        <dbReference type="Rhea" id="RHEA:40924"/>
    </physiologicalReaction>
</comment>
<dbReference type="GO" id="GO:0004623">
    <property type="term" value="F:phospholipase A2 activity"/>
    <property type="evidence" value="ECO:0007669"/>
    <property type="project" value="UniProtKB-EC"/>
</dbReference>
<evidence type="ECO:0000256" key="10">
    <source>
        <dbReference type="ARBA" id="ARBA00023098"/>
    </source>
</evidence>
<dbReference type="CDD" id="cd01824">
    <property type="entry name" value="Phospholipase_B_like"/>
    <property type="match status" value="1"/>
</dbReference>
<evidence type="ECO:0000256" key="23">
    <source>
        <dbReference type="ARBA" id="ARBA00047438"/>
    </source>
</evidence>
<evidence type="ECO:0000256" key="13">
    <source>
        <dbReference type="ARBA" id="ARBA00023369"/>
    </source>
</evidence>
<organism evidence="45">
    <name type="scientific">Amphimedon queenslandica</name>
    <name type="common">Sponge</name>
    <dbReference type="NCBI Taxonomy" id="400682"/>
    <lineage>
        <taxon>Eukaryota</taxon>
        <taxon>Metazoa</taxon>
        <taxon>Porifera</taxon>
        <taxon>Demospongiae</taxon>
        <taxon>Heteroscleromorpha</taxon>
        <taxon>Haplosclerida</taxon>
        <taxon>Niphatidae</taxon>
        <taxon>Amphimedon</taxon>
    </lineage>
</organism>
<comment type="subcellular location">
    <subcellularLocation>
        <location evidence="1">Apical cell membrane</location>
        <topology evidence="1">Single-pass type I membrane protein</topology>
    </subcellularLocation>
</comment>
<evidence type="ECO:0000256" key="28">
    <source>
        <dbReference type="ARBA" id="ARBA00048058"/>
    </source>
</evidence>
<dbReference type="Gene3D" id="3.40.50.1110">
    <property type="entry name" value="SGNH hydrolase"/>
    <property type="match status" value="1"/>
</dbReference>
<evidence type="ECO:0000256" key="30">
    <source>
        <dbReference type="ARBA" id="ARBA00048362"/>
    </source>
</evidence>
<comment type="catalytic activity">
    <reaction evidence="32">
        <text>1,2,3-tri-(9Z-octadecenoyl)-glycerol + H2O = di-(9Z)-octadecenoylglycerol + (9Z)-octadecenoate + H(+)</text>
        <dbReference type="Rhea" id="RHEA:38575"/>
        <dbReference type="ChEBI" id="CHEBI:15377"/>
        <dbReference type="ChEBI" id="CHEBI:15378"/>
        <dbReference type="ChEBI" id="CHEBI:30823"/>
        <dbReference type="ChEBI" id="CHEBI:53753"/>
        <dbReference type="ChEBI" id="CHEBI:75945"/>
    </reaction>
    <physiologicalReaction direction="left-to-right" evidence="32">
        <dbReference type="Rhea" id="RHEA:38576"/>
    </physiologicalReaction>
</comment>
<evidence type="ECO:0000256" key="17">
    <source>
        <dbReference type="ARBA" id="ARBA00031182"/>
    </source>
</evidence>
<comment type="catalytic activity">
    <reaction evidence="25">
        <text>2,3-di-(9Z)-octadecenoyl-sn-glycerol + H2O = 3-(9Z-octadecenoyl)-sn-glycerol + (9Z)-octadecenoate + H(+)</text>
        <dbReference type="Rhea" id="RHEA:42604"/>
        <dbReference type="ChEBI" id="CHEBI:15377"/>
        <dbReference type="ChEBI" id="CHEBI:15378"/>
        <dbReference type="ChEBI" id="CHEBI:30823"/>
        <dbReference type="ChEBI" id="CHEBI:75824"/>
        <dbReference type="ChEBI" id="CHEBI:75938"/>
    </reaction>
    <physiologicalReaction direction="left-to-right" evidence="25">
        <dbReference type="Rhea" id="RHEA:42605"/>
    </physiologicalReaction>
</comment>
<evidence type="ECO:0000256" key="31">
    <source>
        <dbReference type="ARBA" id="ARBA00048374"/>
    </source>
</evidence>
<evidence type="ECO:0000256" key="33">
    <source>
        <dbReference type="ARBA" id="ARBA00048454"/>
    </source>
</evidence>
<gene>
    <name evidence="45" type="primary">100633874</name>
</gene>
<comment type="catalytic activity">
    <reaction evidence="41">
        <text>1,3-di-(9Z-octadecenoyl)-glycerol + H2O = 1-(9Z-octadecenoyl)-glycerol + (9Z)-octadecenoate + H(+)</text>
        <dbReference type="Rhea" id="RHEA:39939"/>
        <dbReference type="ChEBI" id="CHEBI:15377"/>
        <dbReference type="ChEBI" id="CHEBI:15378"/>
        <dbReference type="ChEBI" id="CHEBI:30823"/>
        <dbReference type="ChEBI" id="CHEBI:75342"/>
        <dbReference type="ChEBI" id="CHEBI:75735"/>
    </reaction>
    <physiologicalReaction direction="left-to-right" evidence="41">
        <dbReference type="Rhea" id="RHEA:39940"/>
    </physiologicalReaction>
</comment>
<feature type="chain" id="PRO_5012214427" description="Phospholipase B1, membrane-associated" evidence="44">
    <location>
        <begin position="22"/>
        <end position="460"/>
    </location>
</feature>
<evidence type="ECO:0000256" key="9">
    <source>
        <dbReference type="ARBA" id="ARBA00022989"/>
    </source>
</evidence>
<feature type="signal peptide" evidence="44">
    <location>
        <begin position="1"/>
        <end position="21"/>
    </location>
</feature>
<evidence type="ECO:0000256" key="12">
    <source>
        <dbReference type="ARBA" id="ARBA00023180"/>
    </source>
</evidence>
<reference evidence="45" key="2">
    <citation type="submission" date="2017-05" db="UniProtKB">
        <authorList>
            <consortium name="EnsemblMetazoa"/>
        </authorList>
    </citation>
    <scope>IDENTIFICATION</scope>
</reference>
<evidence type="ECO:0000256" key="26">
    <source>
        <dbReference type="ARBA" id="ARBA00048015"/>
    </source>
</evidence>
<comment type="catalytic activity">
    <reaction evidence="31">
        <text>1-octadecanoyl-2-(9Z,12Z)-octadecadienoyl-sn-glycerol + H2O = 1-octadecanoyl-sn-glycerol + (9Z,12Z)-octadecadienoate + H(+)</text>
        <dbReference type="Rhea" id="RHEA:40927"/>
        <dbReference type="ChEBI" id="CHEBI:15377"/>
        <dbReference type="ChEBI" id="CHEBI:15378"/>
        <dbReference type="ChEBI" id="CHEBI:30245"/>
        <dbReference type="ChEBI" id="CHEBI:75550"/>
        <dbReference type="ChEBI" id="CHEBI:77097"/>
    </reaction>
    <physiologicalReaction direction="left-to-right" evidence="31">
        <dbReference type="Rhea" id="RHEA:40928"/>
    </physiologicalReaction>
</comment>
<dbReference type="Proteomes" id="UP000007879">
    <property type="component" value="Unassembled WGS sequence"/>
</dbReference>
<keyword evidence="10" id="KW-0443">Lipid metabolism</keyword>
<evidence type="ECO:0000256" key="4">
    <source>
        <dbReference type="ARBA" id="ARBA00022475"/>
    </source>
</evidence>
<evidence type="ECO:0000256" key="32">
    <source>
        <dbReference type="ARBA" id="ARBA00048386"/>
    </source>
</evidence>
<comment type="catalytic activity">
    <reaction evidence="29">
        <text>1,2-dihexadecanoyl-sn-glycero-3-phosphocholine + H2O = 1-hexadecanoyl-sn-glycero-3-phosphocholine + hexadecanoate + H(+)</text>
        <dbReference type="Rhea" id="RHEA:41223"/>
        <dbReference type="ChEBI" id="CHEBI:7896"/>
        <dbReference type="ChEBI" id="CHEBI:15377"/>
        <dbReference type="ChEBI" id="CHEBI:15378"/>
        <dbReference type="ChEBI" id="CHEBI:72998"/>
        <dbReference type="ChEBI" id="CHEBI:72999"/>
    </reaction>
    <physiologicalReaction direction="left-to-right" evidence="29">
        <dbReference type="Rhea" id="RHEA:41224"/>
    </physiologicalReaction>
</comment>
<evidence type="ECO:0000256" key="38">
    <source>
        <dbReference type="ARBA" id="ARBA00048872"/>
    </source>
</evidence>
<comment type="catalytic activity">
    <reaction evidence="14">
        <text>1-hexadecanoyl-2-(9Z,12Z-octadecadienoyl)-sn-glycero-3-phosphocholine + H2O = (9Z,12Z)-octadecadienoate + 1-hexadecanoyl-sn-glycero-3-phosphocholine + H(+)</text>
        <dbReference type="Rhea" id="RHEA:40811"/>
        <dbReference type="ChEBI" id="CHEBI:15377"/>
        <dbReference type="ChEBI" id="CHEBI:15378"/>
        <dbReference type="ChEBI" id="CHEBI:30245"/>
        <dbReference type="ChEBI" id="CHEBI:72998"/>
        <dbReference type="ChEBI" id="CHEBI:73002"/>
    </reaction>
    <physiologicalReaction direction="left-to-right" evidence="14">
        <dbReference type="Rhea" id="RHEA:40812"/>
    </physiologicalReaction>
</comment>